<organism evidence="5 6">
    <name type="scientific">Lederbergia lenta</name>
    <name type="common">Bacillus lentus</name>
    <dbReference type="NCBI Taxonomy" id="1467"/>
    <lineage>
        <taxon>Bacteria</taxon>
        <taxon>Bacillati</taxon>
        <taxon>Bacillota</taxon>
        <taxon>Bacilli</taxon>
        <taxon>Bacillales</taxon>
        <taxon>Bacillaceae</taxon>
        <taxon>Lederbergia</taxon>
    </lineage>
</organism>
<dbReference type="CDD" id="cd02696">
    <property type="entry name" value="MurNAc-LAA"/>
    <property type="match status" value="1"/>
</dbReference>
<feature type="signal peptide" evidence="3">
    <location>
        <begin position="1"/>
        <end position="27"/>
    </location>
</feature>
<dbReference type="GO" id="GO:0030288">
    <property type="term" value="C:outer membrane-bounded periplasmic space"/>
    <property type="evidence" value="ECO:0007669"/>
    <property type="project" value="TreeGrafter"/>
</dbReference>
<evidence type="ECO:0000256" key="2">
    <source>
        <dbReference type="ARBA" id="ARBA00023316"/>
    </source>
</evidence>
<gene>
    <name evidence="5" type="primary">blyA</name>
    <name evidence="5" type="ORF">NCTC4824_01583</name>
</gene>
<evidence type="ECO:0000256" key="3">
    <source>
        <dbReference type="SAM" id="SignalP"/>
    </source>
</evidence>
<dbReference type="PANTHER" id="PTHR30404:SF7">
    <property type="entry name" value="CELL WALL AMIDASE LYTH-RELATED"/>
    <property type="match status" value="1"/>
</dbReference>
<dbReference type="PIRSF" id="PIRSF037846">
    <property type="entry name" value="Autolysin_YrvJ_prd"/>
    <property type="match status" value="1"/>
</dbReference>
<dbReference type="InterPro" id="IPR003646">
    <property type="entry name" value="SH3-like_bac-type"/>
</dbReference>
<proteinExistence type="predicted"/>
<dbReference type="SUPFAM" id="SSF53187">
    <property type="entry name" value="Zn-dependent exopeptidases"/>
    <property type="match status" value="1"/>
</dbReference>
<dbReference type="GO" id="GO:0008745">
    <property type="term" value="F:N-acetylmuramoyl-L-alanine amidase activity"/>
    <property type="evidence" value="ECO:0007669"/>
    <property type="project" value="UniProtKB-EC"/>
</dbReference>
<feature type="domain" description="SH3b" evidence="4">
    <location>
        <begin position="30"/>
        <end position="92"/>
    </location>
</feature>
<dbReference type="EC" id="3.5.1.28" evidence="5"/>
<feature type="domain" description="SH3b" evidence="4">
    <location>
        <begin position="99"/>
        <end position="161"/>
    </location>
</feature>
<protein>
    <submittedName>
        <fullName evidence="5">N-acetylmuramoyl-L-alanine amidase</fullName>
        <ecNumber evidence="5">3.5.1.28</ecNumber>
    </submittedName>
</protein>
<keyword evidence="3" id="KW-0732">Signal</keyword>
<dbReference type="InterPro" id="IPR002508">
    <property type="entry name" value="MurNAc-LAA_cat"/>
</dbReference>
<dbReference type="PROSITE" id="PS51781">
    <property type="entry name" value="SH3B"/>
    <property type="match status" value="3"/>
</dbReference>
<evidence type="ECO:0000259" key="4">
    <source>
        <dbReference type="PROSITE" id="PS51781"/>
    </source>
</evidence>
<dbReference type="Gene3D" id="3.40.630.40">
    <property type="entry name" value="Zn-dependent exopeptidases"/>
    <property type="match status" value="1"/>
</dbReference>
<dbReference type="Pfam" id="PF08239">
    <property type="entry name" value="SH3_3"/>
    <property type="match status" value="3"/>
</dbReference>
<sequence>MRKKRYFVIAIFILLLTGSMYYFPALAADANKVVITGDVVNVRELPGTSYSVITQVRKGETYTIKSQENGWFEIKLPSGESGWIADWLAQKVITEDDSNQKAVVTVDDLNVRTDASLSGSIIGKLHTGDLVHVMEEMQDWSRINFNDSTAWVSSKYLKSEQAKAKSISKDTNQSQISILYDGTNIRKKPSMQSKVVSTASSGEVFTVIKKDGDWYQIDYGTGKTGYVANWIVSYPNQHKSGSKGLAGKTIVLDPGHGGRDQGTEGARGTLEKELTLKTAKLLAKKLQAKGVNVVLTRNADDYIDLSNRTNTASQYNADAFISLHYDSINDSTIHGHTSYYYYFYEKELADTLHSHISNSIDMKDRGVRYGNYYVTRENPQPSVLLELGYLSNPREEDLVKRNKFQESVTQAIVSGLNEYFSN</sequence>
<accession>A0A2X4VYH2</accession>
<dbReference type="SMART" id="SM00646">
    <property type="entry name" value="Ami_3"/>
    <property type="match status" value="1"/>
</dbReference>
<keyword evidence="6" id="KW-1185">Reference proteome</keyword>
<evidence type="ECO:0000313" key="5">
    <source>
        <dbReference type="EMBL" id="SQI55833.1"/>
    </source>
</evidence>
<keyword evidence="1 5" id="KW-0378">Hydrolase</keyword>
<dbReference type="AlphaFoldDB" id="A0A2X4VYH2"/>
<dbReference type="Pfam" id="PF01520">
    <property type="entry name" value="Amidase_3"/>
    <property type="match status" value="1"/>
</dbReference>
<dbReference type="InterPro" id="IPR050695">
    <property type="entry name" value="N-acetylmuramoyl_amidase_3"/>
</dbReference>
<dbReference type="RefSeq" id="WP_066137261.1">
    <property type="nucleotide sequence ID" value="NZ_CBCSGM010000001.1"/>
</dbReference>
<dbReference type="InterPro" id="IPR017293">
    <property type="entry name" value="N-acetylmuramoyl-L-ala_amidase"/>
</dbReference>
<evidence type="ECO:0000256" key="1">
    <source>
        <dbReference type="ARBA" id="ARBA00022801"/>
    </source>
</evidence>
<dbReference type="PANTHER" id="PTHR30404">
    <property type="entry name" value="N-ACETYLMURAMOYL-L-ALANINE AMIDASE"/>
    <property type="match status" value="1"/>
</dbReference>
<feature type="domain" description="SH3b" evidence="4">
    <location>
        <begin position="171"/>
        <end position="235"/>
    </location>
</feature>
<keyword evidence="2" id="KW-0961">Cell wall biogenesis/degradation</keyword>
<dbReference type="Gene3D" id="2.30.30.40">
    <property type="entry name" value="SH3 Domains"/>
    <property type="match status" value="3"/>
</dbReference>
<dbReference type="STRING" id="1348624.GCA_001591545_00667"/>
<feature type="chain" id="PRO_5016142864" evidence="3">
    <location>
        <begin position="28"/>
        <end position="422"/>
    </location>
</feature>
<evidence type="ECO:0000313" key="6">
    <source>
        <dbReference type="Proteomes" id="UP000249134"/>
    </source>
</evidence>
<dbReference type="GO" id="GO:0071555">
    <property type="term" value="P:cell wall organization"/>
    <property type="evidence" value="ECO:0007669"/>
    <property type="project" value="UniProtKB-KW"/>
</dbReference>
<dbReference type="EMBL" id="LS483476">
    <property type="protein sequence ID" value="SQI55833.1"/>
    <property type="molecule type" value="Genomic_DNA"/>
</dbReference>
<name>A0A2X4VYH2_LEDLE</name>
<dbReference type="SMART" id="SM00287">
    <property type="entry name" value="SH3b"/>
    <property type="match status" value="3"/>
</dbReference>
<dbReference type="Proteomes" id="UP000249134">
    <property type="component" value="Chromosome 1"/>
</dbReference>
<reference evidence="5 6" key="1">
    <citation type="submission" date="2018-06" db="EMBL/GenBank/DDBJ databases">
        <authorList>
            <consortium name="Pathogen Informatics"/>
            <person name="Doyle S."/>
        </authorList>
    </citation>
    <scope>NUCLEOTIDE SEQUENCE [LARGE SCALE GENOMIC DNA]</scope>
    <source>
        <strain evidence="5 6">NCTC4824</strain>
    </source>
</reference>
<dbReference type="KEGG" id="blen:NCTC4824_01583"/>
<dbReference type="GO" id="GO:0009253">
    <property type="term" value="P:peptidoglycan catabolic process"/>
    <property type="evidence" value="ECO:0007669"/>
    <property type="project" value="InterPro"/>
</dbReference>